<sequence length="463" mass="52986">MGFCESLFHYEQVNRGHRISRHDWREILYGELYLVNALYCLRRKWTLLQREWRMFYVQTCPWGIQVLHRHLLALRLYSEDGEHIVLVHTEDDRFWAMDSSCPHEGGPLDLGDIEDLGDGKRVLVCPWHHFDFCLETGASSMGLQNQVYEVRVVQDMIYINTQNELCLSPIPEIDTTSNGKLSADDVEPSPSEDTLCFWATKILCTPDPKEKVVMTLEVQERWNSGEITEVGQATPPVQPSRKENLTVLQPGKIKRGKGGTQASRIALLHSLANIEQWAIDLSWDVIARFSSVRLDTGEPLPRQFFSDFVKVAGDEAKHYHLLETRITELDSFFGALPVHNGLWQSATDTSHDLLARLAIVHMVHEARGLDVHPQTLSRFAAQGDCSSVEVLEVIYRDEITHVAAGLRWFTYICSQEERDCLSTFHDLVKQHFKGYLKPPFNTEGRKTAGMTEEWYVPLVKPPS</sequence>
<keyword evidence="4" id="KW-0411">Iron-sulfur</keyword>
<reference evidence="6" key="1">
    <citation type="submission" date="2025-08" db="UniProtKB">
        <authorList>
            <consortium name="Ensembl"/>
        </authorList>
    </citation>
    <scope>IDENTIFICATION</scope>
</reference>
<feature type="domain" description="Rieske" evidence="5">
    <location>
        <begin position="64"/>
        <end position="159"/>
    </location>
</feature>
<dbReference type="InterPro" id="IPR007402">
    <property type="entry name" value="DUF455"/>
</dbReference>
<evidence type="ECO:0000256" key="4">
    <source>
        <dbReference type="ARBA" id="ARBA00023014"/>
    </source>
</evidence>
<dbReference type="AlphaFoldDB" id="A0A674EU89"/>
<dbReference type="Gene3D" id="2.102.10.10">
    <property type="entry name" value="Rieske [2Fe-2S] iron-sulphur domain"/>
    <property type="match status" value="1"/>
</dbReference>
<evidence type="ECO:0000259" key="5">
    <source>
        <dbReference type="PROSITE" id="PS51296"/>
    </source>
</evidence>
<dbReference type="SUPFAM" id="SSF50022">
    <property type="entry name" value="ISP domain"/>
    <property type="match status" value="1"/>
</dbReference>
<dbReference type="InterPro" id="IPR017941">
    <property type="entry name" value="Rieske_2Fe-2S"/>
</dbReference>
<evidence type="ECO:0000313" key="7">
    <source>
        <dbReference type="Proteomes" id="UP000472277"/>
    </source>
</evidence>
<dbReference type="Pfam" id="PF22543">
    <property type="entry name" value="Rieske_4"/>
    <property type="match status" value="1"/>
</dbReference>
<dbReference type="GeneTree" id="ENSGT00390000018225"/>
<dbReference type="OrthoDB" id="426882at2759"/>
<dbReference type="Pfam" id="PF04305">
    <property type="entry name" value="DUF455"/>
    <property type="match status" value="1"/>
</dbReference>
<keyword evidence="7" id="KW-1185">Reference proteome</keyword>
<evidence type="ECO:0000256" key="3">
    <source>
        <dbReference type="ARBA" id="ARBA00023004"/>
    </source>
</evidence>
<keyword evidence="1" id="KW-0001">2Fe-2S</keyword>
<dbReference type="KEGG" id="stru:115203394"/>
<dbReference type="InParanoid" id="A0A674EU89"/>
<dbReference type="InterPro" id="IPR009078">
    <property type="entry name" value="Ferritin-like_SF"/>
</dbReference>
<evidence type="ECO:0000256" key="1">
    <source>
        <dbReference type="ARBA" id="ARBA00022714"/>
    </source>
</evidence>
<accession>A0A674EU89</accession>
<dbReference type="PROSITE" id="PS51296">
    <property type="entry name" value="RIESKE"/>
    <property type="match status" value="1"/>
</dbReference>
<keyword evidence="2" id="KW-0479">Metal-binding</keyword>
<gene>
    <name evidence="6" type="primary">si:ch73-314g15.3</name>
</gene>
<dbReference type="CDD" id="cd03467">
    <property type="entry name" value="Rieske"/>
    <property type="match status" value="1"/>
</dbReference>
<dbReference type="Proteomes" id="UP000472277">
    <property type="component" value="Chromosome 12"/>
</dbReference>
<keyword evidence="3" id="KW-0408">Iron</keyword>
<reference evidence="6" key="2">
    <citation type="submission" date="2025-09" db="UniProtKB">
        <authorList>
            <consortium name="Ensembl"/>
        </authorList>
    </citation>
    <scope>IDENTIFICATION</scope>
</reference>
<evidence type="ECO:0000313" key="6">
    <source>
        <dbReference type="Ensembl" id="ENSSTUP00000111384.1"/>
    </source>
</evidence>
<dbReference type="InterPro" id="IPR054716">
    <property type="entry name" value="Sol_Rieske_ferrdox_dom"/>
</dbReference>
<dbReference type="CDD" id="cd00657">
    <property type="entry name" value="Ferritin_like"/>
    <property type="match status" value="1"/>
</dbReference>
<dbReference type="PANTHER" id="PTHR42782">
    <property type="entry name" value="SI:CH73-314G15.3"/>
    <property type="match status" value="1"/>
</dbReference>
<dbReference type="PANTHER" id="PTHR42782:SF2">
    <property type="entry name" value="3-OXOACYL-[ACYL-CARRIER-PROTEIN] SYNTHASE-LIKE PROTEIN"/>
    <property type="match status" value="1"/>
</dbReference>
<dbReference type="SUPFAM" id="SSF47240">
    <property type="entry name" value="Ferritin-like"/>
    <property type="match status" value="1"/>
</dbReference>
<evidence type="ECO:0000256" key="2">
    <source>
        <dbReference type="ARBA" id="ARBA00022723"/>
    </source>
</evidence>
<organism evidence="6 7">
    <name type="scientific">Salmo trutta</name>
    <name type="common">Brown trout</name>
    <dbReference type="NCBI Taxonomy" id="8032"/>
    <lineage>
        <taxon>Eukaryota</taxon>
        <taxon>Metazoa</taxon>
        <taxon>Chordata</taxon>
        <taxon>Craniata</taxon>
        <taxon>Vertebrata</taxon>
        <taxon>Euteleostomi</taxon>
        <taxon>Actinopterygii</taxon>
        <taxon>Neopterygii</taxon>
        <taxon>Teleostei</taxon>
        <taxon>Protacanthopterygii</taxon>
        <taxon>Salmoniformes</taxon>
        <taxon>Salmonidae</taxon>
        <taxon>Salmoninae</taxon>
        <taxon>Salmo</taxon>
    </lineage>
</organism>
<protein>
    <submittedName>
        <fullName evidence="6">Si:ch73-314g15.3</fullName>
    </submittedName>
</protein>
<dbReference type="Ensembl" id="ENSSTUT00000119208.1">
    <property type="protein sequence ID" value="ENSSTUP00000111384.1"/>
    <property type="gene ID" value="ENSSTUG00000049337.1"/>
</dbReference>
<proteinExistence type="predicted"/>
<name>A0A674EU89_SALTR</name>
<dbReference type="InterPro" id="IPR036922">
    <property type="entry name" value="Rieske_2Fe-2S_sf"/>
</dbReference>
<dbReference type="GO" id="GO:0046872">
    <property type="term" value="F:metal ion binding"/>
    <property type="evidence" value="ECO:0007669"/>
    <property type="project" value="UniProtKB-KW"/>
</dbReference>
<dbReference type="GO" id="GO:0051537">
    <property type="term" value="F:2 iron, 2 sulfur cluster binding"/>
    <property type="evidence" value="ECO:0007669"/>
    <property type="project" value="UniProtKB-KW"/>
</dbReference>